<keyword evidence="2" id="KW-0560">Oxidoreductase</keyword>
<sequence length="376" mass="40756">MNFFLNTDIVLELGAAQKLPEYIREAGFSRPGILYDAVLDEDRYATQVFDAVRRDLPDARLHPCSCKGEPTYAYLESVAEQMRSFGPDGMVGIGGGSVMDLAKGVALLQTNRVKALSLKGFPENISPPLGVITVPSLLGSGAEVSYNAVFIDEDEERKLGINSRMNFPVRSVIDPRLSMGAPMESVISSAMDSLVHCVDSFGSVRHTDLSRMFSVEGFLRTFYALRQGQLDRAESRIDLALGSICGTVALMNSGDGPTNGFAYYLGVQRGIPHGMAGAVFLREVMSYNVSQGYDKYAVLNPMHETGSPHQSALQLLEQLDELYRQLEIPDLAACGYSAETADTFVRGAADALQGSFAGNPVPFTVESAREVVGRLL</sequence>
<evidence type="ECO:0000259" key="4">
    <source>
        <dbReference type="Pfam" id="PF25137"/>
    </source>
</evidence>
<evidence type="ECO:0000256" key="1">
    <source>
        <dbReference type="ARBA" id="ARBA00007358"/>
    </source>
</evidence>
<keyword evidence="6" id="KW-1185">Reference proteome</keyword>
<protein>
    <submittedName>
        <fullName evidence="5">Iron-containing alcohol dehydrogenase</fullName>
    </submittedName>
</protein>
<dbReference type="Gene3D" id="1.20.1090.10">
    <property type="entry name" value="Dehydroquinate synthase-like - alpha domain"/>
    <property type="match status" value="1"/>
</dbReference>
<name>A0ABR9XPG4_9CHLB</name>
<evidence type="ECO:0000256" key="2">
    <source>
        <dbReference type="ARBA" id="ARBA00023002"/>
    </source>
</evidence>
<dbReference type="PANTHER" id="PTHR11496">
    <property type="entry name" value="ALCOHOL DEHYDROGENASE"/>
    <property type="match status" value="1"/>
</dbReference>
<dbReference type="PANTHER" id="PTHR11496:SF102">
    <property type="entry name" value="ALCOHOL DEHYDROGENASE 4"/>
    <property type="match status" value="1"/>
</dbReference>
<comment type="similarity">
    <text evidence="1">Belongs to the iron-containing alcohol dehydrogenase family.</text>
</comment>
<evidence type="ECO:0000259" key="3">
    <source>
        <dbReference type="Pfam" id="PF00465"/>
    </source>
</evidence>
<dbReference type="SUPFAM" id="SSF56796">
    <property type="entry name" value="Dehydroquinate synthase-like"/>
    <property type="match status" value="1"/>
</dbReference>
<feature type="domain" description="Alcohol dehydrogenase iron-type/glycerol dehydrogenase GldA" evidence="3">
    <location>
        <begin position="7"/>
        <end position="175"/>
    </location>
</feature>
<feature type="domain" description="Fe-containing alcohol dehydrogenase-like C-terminal" evidence="4">
    <location>
        <begin position="187"/>
        <end position="368"/>
    </location>
</feature>
<dbReference type="RefSeq" id="WP_114607014.1">
    <property type="nucleotide sequence ID" value="NZ_JABVZQ010000004.1"/>
</dbReference>
<dbReference type="CDD" id="cd08551">
    <property type="entry name" value="Fe-ADH"/>
    <property type="match status" value="1"/>
</dbReference>
<accession>A0ABR9XPG4</accession>
<dbReference type="Pfam" id="PF25137">
    <property type="entry name" value="ADH_Fe_C"/>
    <property type="match status" value="1"/>
</dbReference>
<proteinExistence type="inferred from homology"/>
<dbReference type="Proteomes" id="UP000619838">
    <property type="component" value="Unassembled WGS sequence"/>
</dbReference>
<dbReference type="InterPro" id="IPR056798">
    <property type="entry name" value="ADH_Fe_C"/>
</dbReference>
<dbReference type="Pfam" id="PF00465">
    <property type="entry name" value="Fe-ADH"/>
    <property type="match status" value="1"/>
</dbReference>
<evidence type="ECO:0000313" key="5">
    <source>
        <dbReference type="EMBL" id="MBF0635907.1"/>
    </source>
</evidence>
<evidence type="ECO:0000313" key="6">
    <source>
        <dbReference type="Proteomes" id="UP000619838"/>
    </source>
</evidence>
<dbReference type="InterPro" id="IPR039697">
    <property type="entry name" value="Alcohol_dehydrogenase_Fe"/>
</dbReference>
<dbReference type="EMBL" id="JADGII010000002">
    <property type="protein sequence ID" value="MBF0635907.1"/>
    <property type="molecule type" value="Genomic_DNA"/>
</dbReference>
<dbReference type="Gene3D" id="3.40.50.1970">
    <property type="match status" value="1"/>
</dbReference>
<organism evidence="5 6">
    <name type="scientific">Prosthecochloris ethylica</name>
    <dbReference type="NCBI Taxonomy" id="2743976"/>
    <lineage>
        <taxon>Bacteria</taxon>
        <taxon>Pseudomonadati</taxon>
        <taxon>Chlorobiota</taxon>
        <taxon>Chlorobiia</taxon>
        <taxon>Chlorobiales</taxon>
        <taxon>Chlorobiaceae</taxon>
        <taxon>Prosthecochloris</taxon>
    </lineage>
</organism>
<comment type="caution">
    <text evidence="5">The sequence shown here is derived from an EMBL/GenBank/DDBJ whole genome shotgun (WGS) entry which is preliminary data.</text>
</comment>
<reference evidence="5 6" key="1">
    <citation type="journal article" date="2020" name="Microorganisms">
        <title>Simultaneous Genome Sequencing of Prosthecochloris ethylica and Desulfuromonas acetoxidans within a Syntrophic Mixture Reveals Unique Pili and Protein Interactions.</title>
        <authorList>
            <person name="Kyndt J.A."/>
            <person name="Van Beeumen J.J."/>
            <person name="Meyer T.E."/>
        </authorList>
    </citation>
    <scope>NUCLEOTIDE SEQUENCE [LARGE SCALE GENOMIC DNA]</scope>
    <source>
        <strain evidence="5 6">N3</strain>
    </source>
</reference>
<gene>
    <name evidence="5" type="ORF">INT08_01740</name>
</gene>
<dbReference type="InterPro" id="IPR001670">
    <property type="entry name" value="ADH_Fe/GldA"/>
</dbReference>